<dbReference type="PANTHER" id="PTHR33112">
    <property type="entry name" value="DOMAIN PROTEIN, PUTATIVE-RELATED"/>
    <property type="match status" value="1"/>
</dbReference>
<dbReference type="Pfam" id="PF06985">
    <property type="entry name" value="HET"/>
    <property type="match status" value="1"/>
</dbReference>
<accession>A0A6A6SNV4</accession>
<dbReference type="InterPro" id="IPR010730">
    <property type="entry name" value="HET"/>
</dbReference>
<evidence type="ECO:0000313" key="2">
    <source>
        <dbReference type="EMBL" id="KAF2648283.1"/>
    </source>
</evidence>
<dbReference type="OrthoDB" id="5362512at2759"/>
<name>A0A6A6SNV4_9PLEO</name>
<dbReference type="EMBL" id="MU004547">
    <property type="protein sequence ID" value="KAF2648283.1"/>
    <property type="molecule type" value="Genomic_DNA"/>
</dbReference>
<evidence type="ECO:0000259" key="1">
    <source>
        <dbReference type="Pfam" id="PF06985"/>
    </source>
</evidence>
<reference evidence="2" key="1">
    <citation type="journal article" date="2020" name="Stud. Mycol.">
        <title>101 Dothideomycetes genomes: a test case for predicting lifestyles and emergence of pathogens.</title>
        <authorList>
            <person name="Haridas S."/>
            <person name="Albert R."/>
            <person name="Binder M."/>
            <person name="Bloem J."/>
            <person name="Labutti K."/>
            <person name="Salamov A."/>
            <person name="Andreopoulos B."/>
            <person name="Baker S."/>
            <person name="Barry K."/>
            <person name="Bills G."/>
            <person name="Bluhm B."/>
            <person name="Cannon C."/>
            <person name="Castanera R."/>
            <person name="Culley D."/>
            <person name="Daum C."/>
            <person name="Ezra D."/>
            <person name="Gonzalez J."/>
            <person name="Henrissat B."/>
            <person name="Kuo A."/>
            <person name="Liang C."/>
            <person name="Lipzen A."/>
            <person name="Lutzoni F."/>
            <person name="Magnuson J."/>
            <person name="Mondo S."/>
            <person name="Nolan M."/>
            <person name="Ohm R."/>
            <person name="Pangilinan J."/>
            <person name="Park H.-J."/>
            <person name="Ramirez L."/>
            <person name="Alfaro M."/>
            <person name="Sun H."/>
            <person name="Tritt A."/>
            <person name="Yoshinaga Y."/>
            <person name="Zwiers L.-H."/>
            <person name="Turgeon B."/>
            <person name="Goodwin S."/>
            <person name="Spatafora J."/>
            <person name="Crous P."/>
            <person name="Grigoriev I."/>
        </authorList>
    </citation>
    <scope>NUCLEOTIDE SEQUENCE</scope>
    <source>
        <strain evidence="2">CBS 122681</strain>
    </source>
</reference>
<feature type="domain" description="Heterokaryon incompatibility" evidence="1">
    <location>
        <begin position="226"/>
        <end position="369"/>
    </location>
</feature>
<keyword evidence="3" id="KW-1185">Reference proteome</keyword>
<evidence type="ECO:0000313" key="3">
    <source>
        <dbReference type="Proteomes" id="UP000799324"/>
    </source>
</evidence>
<organism evidence="2 3">
    <name type="scientific">Lophiostoma macrostomum CBS 122681</name>
    <dbReference type="NCBI Taxonomy" id="1314788"/>
    <lineage>
        <taxon>Eukaryota</taxon>
        <taxon>Fungi</taxon>
        <taxon>Dikarya</taxon>
        <taxon>Ascomycota</taxon>
        <taxon>Pezizomycotina</taxon>
        <taxon>Dothideomycetes</taxon>
        <taxon>Pleosporomycetidae</taxon>
        <taxon>Pleosporales</taxon>
        <taxon>Lophiostomataceae</taxon>
        <taxon>Lophiostoma</taxon>
    </lineage>
</organism>
<proteinExistence type="predicted"/>
<gene>
    <name evidence="2" type="ORF">K491DRAFT_699038</name>
</gene>
<dbReference type="AlphaFoldDB" id="A0A6A6SNV4"/>
<dbReference type="Proteomes" id="UP000799324">
    <property type="component" value="Unassembled WGS sequence"/>
</dbReference>
<protein>
    <submittedName>
        <fullName evidence="2">HET-domain-containing protein</fullName>
    </submittedName>
</protein>
<sequence length="691" mass="78185">MIKISARTVALYPGSRHHLARCRPQVALPKRNTLAERQARTYTGNRNAATEMTKTSSSTALGYRCLDIPGLATPNEELDVSVTRDEIRASAASGCSFCTIIEAIFLKYNAVDFQNKWVSISARRTPKSTRLYFQFETLGIMEVLVQGDSGCGIIPRGDTASGYTGSQAAYSKAEQWFQCCLNSHLVECQNMANKKSFVPTRLLHIGTSNNDKVVLTEKRLRNDRKWACLSHCWGGSQLITTTRATIAEYKQGIPWGRLPRTFKDAIEFTRRLELEYLWIDSLCIIQDDDDDWRAEASQMADIYRNSTITLSAAASEGPDGGFYREAATKEDKEIIPGVSGYPDVIHRTSYIPHSRRDHILLTRAWVMQERLLSPRVLHFGVNELIWECMQESHCECGGIREEMKSPDCQWHEPKSYGHPEILGSLPYPRITMAWRDIVREYSRLGLTKTSDVFPAISGTAKVFRQALGRIGAPLGYIAGLWEGSFLMDCLWYTFPIPGRARPEDFQAPTFSWASVSCCRDQAITYNVVDIVPTYYSKLLRYHCALAGKDEMGPVTSGYAVLQGSLVTTDLHYQKVEEYEPGWFSASLDFADSEFLPDYDLSVAGVHQVMSGSEVSVLRLVAYECPDFWDTERIVSWSYGLTLRRLADSESIGKEGVYERIGLLQRKYDTKLEMETWWKQQNPKDDVVVRIV</sequence>
<dbReference type="PANTHER" id="PTHR33112:SF9">
    <property type="entry name" value="HETEROKARYON INCOMPATIBILITY DOMAIN-CONTAINING PROTEIN"/>
    <property type="match status" value="1"/>
</dbReference>